<accession>A0A511ZJ72</accession>
<keyword evidence="2" id="KW-1185">Reference proteome</keyword>
<dbReference type="SUPFAM" id="SSF54427">
    <property type="entry name" value="NTF2-like"/>
    <property type="match status" value="1"/>
</dbReference>
<dbReference type="AlphaFoldDB" id="A0A511ZJ72"/>
<dbReference type="EMBL" id="BJYM01000008">
    <property type="protein sequence ID" value="GEN87498.1"/>
    <property type="molecule type" value="Genomic_DNA"/>
</dbReference>
<proteinExistence type="predicted"/>
<reference evidence="1 2" key="1">
    <citation type="submission" date="2019-07" db="EMBL/GenBank/DDBJ databases">
        <title>Whole genome shotgun sequence of Oceanobacillus sojae NBRC 105379.</title>
        <authorList>
            <person name="Hosoyama A."/>
            <person name="Uohara A."/>
            <person name="Ohji S."/>
            <person name="Ichikawa N."/>
        </authorList>
    </citation>
    <scope>NUCLEOTIDE SEQUENCE [LARGE SCALE GENOMIC DNA]</scope>
    <source>
        <strain evidence="1 2">NBRC 105379</strain>
    </source>
</reference>
<evidence type="ECO:0000313" key="2">
    <source>
        <dbReference type="Proteomes" id="UP000321558"/>
    </source>
</evidence>
<dbReference type="InterPro" id="IPR032710">
    <property type="entry name" value="NTF2-like_dom_sf"/>
</dbReference>
<evidence type="ECO:0008006" key="3">
    <source>
        <dbReference type="Google" id="ProtNLM"/>
    </source>
</evidence>
<organism evidence="1 2">
    <name type="scientific">Oceanobacillus sojae</name>
    <dbReference type="NCBI Taxonomy" id="582851"/>
    <lineage>
        <taxon>Bacteria</taxon>
        <taxon>Bacillati</taxon>
        <taxon>Bacillota</taxon>
        <taxon>Bacilli</taxon>
        <taxon>Bacillales</taxon>
        <taxon>Bacillaceae</taxon>
        <taxon>Oceanobacillus</taxon>
    </lineage>
</organism>
<dbReference type="Proteomes" id="UP000321558">
    <property type="component" value="Unassembled WGS sequence"/>
</dbReference>
<name>A0A511ZJ72_9BACI</name>
<comment type="caution">
    <text evidence="1">The sequence shown here is derived from an EMBL/GenBank/DDBJ whole genome shotgun (WGS) entry which is preliminary data.</text>
</comment>
<dbReference type="OrthoDB" id="2225367at2"/>
<protein>
    <recommendedName>
        <fullName evidence="3">SnoaL-like domain-containing protein</fullName>
    </recommendedName>
</protein>
<sequence>MVTGNLVKAYFQSIHDGGWESYVSDDITYVVLDTADAMKGKGFYLKGAGQFFSLSTALETKQLIIQGNEAAAINRYTLQSPSGAEKQLDVGEFLSFNEAGKLTASSIFFDAQSFKEFIGQS</sequence>
<dbReference type="RefSeq" id="WP_147210465.1">
    <property type="nucleotide sequence ID" value="NZ_BJYM01000008.1"/>
</dbReference>
<evidence type="ECO:0000313" key="1">
    <source>
        <dbReference type="EMBL" id="GEN87498.1"/>
    </source>
</evidence>
<dbReference type="Gene3D" id="3.10.450.50">
    <property type="match status" value="1"/>
</dbReference>
<gene>
    <name evidence="1" type="ORF">OSO01_22370</name>
</gene>